<evidence type="ECO:0000256" key="4">
    <source>
        <dbReference type="ARBA" id="ARBA00022884"/>
    </source>
</evidence>
<dbReference type="CDD" id="cd02440">
    <property type="entry name" value="AdoMet_MTases"/>
    <property type="match status" value="1"/>
</dbReference>
<dbReference type="PROSITE" id="PS01131">
    <property type="entry name" value="RRNA_A_DIMETH"/>
    <property type="match status" value="1"/>
</dbReference>
<reference evidence="6" key="1">
    <citation type="journal article" date="2015" name="Proc. Natl. Acad. Sci. U.S.A.">
        <title>Bacterial clade with the ribosomal RNA operon on a small plasmid rather than the chromosome.</title>
        <authorList>
            <person name="Anda M."/>
            <person name="Ohtsubo Y."/>
            <person name="Okubo T."/>
            <person name="Sugawara M."/>
            <person name="Nagata Y."/>
            <person name="Tsuda M."/>
            <person name="Minamisawa K."/>
            <person name="Mitsui H."/>
        </authorList>
    </citation>
    <scope>NUCLEOTIDE SEQUENCE</scope>
    <source>
        <strain evidence="6">DSM 21988</strain>
    </source>
</reference>
<sequence>MSGHDSNRAHGTERMAQDSGDWARFLGTWLKHPLKMGAVAASSTAYCDEMVARSTIGNKGRILELGPGLGAVTRALLRAGVEPERIVSIEYDSQFATALKTRFPRIDIIEGDGFDLDKTLGDGGAETFATILLAIPIVNLRQSERQALLQRYFRRLAPGGNLTQLSYLWKPPIEPIAGRFTVSSSDIVWKNIPPARVWVYTPVEGGSAR</sequence>
<dbReference type="Gene3D" id="3.40.50.150">
    <property type="entry name" value="Vaccinia Virus protein VP39"/>
    <property type="match status" value="1"/>
</dbReference>
<feature type="domain" description="Methyltransferase" evidence="5">
    <location>
        <begin position="62"/>
        <end position="160"/>
    </location>
</feature>
<dbReference type="InterPro" id="IPR029063">
    <property type="entry name" value="SAM-dependent_MTases_sf"/>
</dbReference>
<dbReference type="Pfam" id="PF13649">
    <property type="entry name" value="Methyltransf_25"/>
    <property type="match status" value="1"/>
</dbReference>
<accession>A0A0P0YVN5</accession>
<dbReference type="GO" id="GO:0003723">
    <property type="term" value="F:RNA binding"/>
    <property type="evidence" value="ECO:0007669"/>
    <property type="project" value="UniProtKB-KW"/>
</dbReference>
<dbReference type="EMBL" id="LC066369">
    <property type="protein sequence ID" value="BAT25255.1"/>
    <property type="molecule type" value="Genomic_DNA"/>
</dbReference>
<keyword evidence="4" id="KW-0694">RNA-binding</keyword>
<proteinExistence type="predicted"/>
<organism evidence="6">
    <name type="scientific">Aureimonas altamirensis</name>
    <dbReference type="NCBI Taxonomy" id="370622"/>
    <lineage>
        <taxon>Bacteria</taxon>
        <taxon>Pseudomonadati</taxon>
        <taxon>Pseudomonadota</taxon>
        <taxon>Alphaproteobacteria</taxon>
        <taxon>Hyphomicrobiales</taxon>
        <taxon>Aurantimonadaceae</taxon>
        <taxon>Aureimonas</taxon>
    </lineage>
</organism>
<dbReference type="RefSeq" id="WP_060610257.1">
    <property type="nucleotide sequence ID" value="NZ_BBWQ01000025.1"/>
</dbReference>
<evidence type="ECO:0000259" key="5">
    <source>
        <dbReference type="Pfam" id="PF13649"/>
    </source>
</evidence>
<evidence type="ECO:0000256" key="3">
    <source>
        <dbReference type="ARBA" id="ARBA00022691"/>
    </source>
</evidence>
<dbReference type="InterPro" id="IPR001737">
    <property type="entry name" value="KsgA/Erm"/>
</dbReference>
<dbReference type="PANTHER" id="PTHR11727:SF14">
    <property type="entry name" value="BLL8166 PROTEIN"/>
    <property type="match status" value="1"/>
</dbReference>
<dbReference type="PANTHER" id="PTHR11727">
    <property type="entry name" value="DIMETHYLADENOSINE TRANSFERASE"/>
    <property type="match status" value="1"/>
</dbReference>
<dbReference type="InterPro" id="IPR020596">
    <property type="entry name" value="rRNA_Ade_Mease_Trfase_CS"/>
</dbReference>
<keyword evidence="1 6" id="KW-0489">Methyltransferase</keyword>
<protein>
    <submittedName>
        <fullName evidence="6">Putative ribosomal RNA adenine methylase transferase</fullName>
    </submittedName>
</protein>
<dbReference type="InterPro" id="IPR041698">
    <property type="entry name" value="Methyltransf_25"/>
</dbReference>
<evidence type="ECO:0000256" key="2">
    <source>
        <dbReference type="ARBA" id="ARBA00022679"/>
    </source>
</evidence>
<name>A0A0P0YVN5_9HYPH</name>
<evidence type="ECO:0000256" key="1">
    <source>
        <dbReference type="ARBA" id="ARBA00022603"/>
    </source>
</evidence>
<dbReference type="AlphaFoldDB" id="A0A0P0YVN5"/>
<dbReference type="GO" id="GO:0000179">
    <property type="term" value="F:rRNA (adenine-N6,N6-)-dimethyltransferase activity"/>
    <property type="evidence" value="ECO:0007669"/>
    <property type="project" value="InterPro"/>
</dbReference>
<keyword evidence="3" id="KW-0949">S-adenosyl-L-methionine</keyword>
<evidence type="ECO:0000313" key="6">
    <source>
        <dbReference type="EMBL" id="BAT25255.1"/>
    </source>
</evidence>
<keyword evidence="2 6" id="KW-0808">Transferase</keyword>
<dbReference type="SUPFAM" id="SSF53335">
    <property type="entry name" value="S-adenosyl-L-methionine-dependent methyltransferases"/>
    <property type="match status" value="1"/>
</dbReference>